<dbReference type="EMBL" id="ML996115">
    <property type="protein sequence ID" value="KAF2737598.1"/>
    <property type="molecule type" value="Genomic_DNA"/>
</dbReference>
<evidence type="ECO:0000259" key="2">
    <source>
        <dbReference type="Pfam" id="PF09429"/>
    </source>
</evidence>
<sequence>MAKEKNFNPVQAQKKADKQKELKKRKTTLQTQRNEKLARRNPNRIERDIEGLKALSESGDIKPHERQKLAQLEKDLAAVNKARAALGDDAPQFKSERRHDGDGRGGRGRGGILGKRGRDGARRDSYEDSSDTDDDVRGIPMPRDTPPPIPPRKRGPQGESGAPPELKKPQIVYEAAPQIRDLHKEAARFVPTAVAQKMKLAKGQVEGRLLEPEEYDKLEQEGYMKTQKGLDDDQNQQKVDARQQRVDAANPELDEFLAATVNEAAEGAAEEAVKEAEYKMMAAEAESTNRTREAQGRIAERSLHQVEIEEVEDEDL</sequence>
<dbReference type="InterPro" id="IPR019007">
    <property type="entry name" value="Wbp11/ELF5/Saf1_N"/>
</dbReference>
<dbReference type="Pfam" id="PF09429">
    <property type="entry name" value="Wbp11"/>
    <property type="match status" value="1"/>
</dbReference>
<comment type="caution">
    <text evidence="3">The sequence shown here is derived from an EMBL/GenBank/DDBJ whole genome shotgun (WGS) entry which is preliminary data.</text>
</comment>
<reference evidence="3" key="1">
    <citation type="journal article" date="2020" name="Stud. Mycol.">
        <title>101 Dothideomycetes genomes: a test case for predicting lifestyles and emergence of pathogens.</title>
        <authorList>
            <person name="Haridas S."/>
            <person name="Albert R."/>
            <person name="Binder M."/>
            <person name="Bloem J."/>
            <person name="Labutti K."/>
            <person name="Salamov A."/>
            <person name="Andreopoulos B."/>
            <person name="Baker S."/>
            <person name="Barry K."/>
            <person name="Bills G."/>
            <person name="Bluhm B."/>
            <person name="Cannon C."/>
            <person name="Castanera R."/>
            <person name="Culley D."/>
            <person name="Daum C."/>
            <person name="Ezra D."/>
            <person name="Gonzalez J."/>
            <person name="Henrissat B."/>
            <person name="Kuo A."/>
            <person name="Liang C."/>
            <person name="Lipzen A."/>
            <person name="Lutzoni F."/>
            <person name="Magnuson J."/>
            <person name="Mondo S."/>
            <person name="Nolan M."/>
            <person name="Ohm R."/>
            <person name="Pangilinan J."/>
            <person name="Park H.-J."/>
            <person name="Ramirez L."/>
            <person name="Alfaro M."/>
            <person name="Sun H."/>
            <person name="Tritt A."/>
            <person name="Yoshinaga Y."/>
            <person name="Zwiers L.-H."/>
            <person name="Turgeon B."/>
            <person name="Goodwin S."/>
            <person name="Spatafora J."/>
            <person name="Crous P."/>
            <person name="Grigoriev I."/>
        </authorList>
    </citation>
    <scope>NUCLEOTIDE SEQUENCE</scope>
    <source>
        <strain evidence="3">CBS 125425</strain>
    </source>
</reference>
<gene>
    <name evidence="3" type="ORF">EJ04DRAFT_487941</name>
</gene>
<name>A0A9P4R1B9_9PLEO</name>
<feature type="compositionally biased region" description="Basic and acidic residues" evidence="1">
    <location>
        <begin position="59"/>
        <end position="76"/>
    </location>
</feature>
<feature type="region of interest" description="Disordered" evidence="1">
    <location>
        <begin position="223"/>
        <end position="244"/>
    </location>
</feature>
<dbReference type="Proteomes" id="UP000799444">
    <property type="component" value="Unassembled WGS sequence"/>
</dbReference>
<proteinExistence type="predicted"/>
<organism evidence="3 4">
    <name type="scientific">Polyplosphaeria fusca</name>
    <dbReference type="NCBI Taxonomy" id="682080"/>
    <lineage>
        <taxon>Eukaryota</taxon>
        <taxon>Fungi</taxon>
        <taxon>Dikarya</taxon>
        <taxon>Ascomycota</taxon>
        <taxon>Pezizomycotina</taxon>
        <taxon>Dothideomycetes</taxon>
        <taxon>Pleosporomycetidae</taxon>
        <taxon>Pleosporales</taxon>
        <taxon>Tetraplosphaeriaceae</taxon>
        <taxon>Polyplosphaeria</taxon>
    </lineage>
</organism>
<feature type="compositionally biased region" description="Basic and acidic residues" evidence="1">
    <location>
        <begin position="33"/>
        <end position="51"/>
    </location>
</feature>
<evidence type="ECO:0000313" key="3">
    <source>
        <dbReference type="EMBL" id="KAF2737598.1"/>
    </source>
</evidence>
<accession>A0A9P4R1B9</accession>
<evidence type="ECO:0000256" key="1">
    <source>
        <dbReference type="SAM" id="MobiDB-lite"/>
    </source>
</evidence>
<dbReference type="OrthoDB" id="5597581at2759"/>
<evidence type="ECO:0000313" key="4">
    <source>
        <dbReference type="Proteomes" id="UP000799444"/>
    </source>
</evidence>
<dbReference type="GO" id="GO:0006396">
    <property type="term" value="P:RNA processing"/>
    <property type="evidence" value="ECO:0007669"/>
    <property type="project" value="InterPro"/>
</dbReference>
<dbReference type="AlphaFoldDB" id="A0A9P4R1B9"/>
<keyword evidence="4" id="KW-1185">Reference proteome</keyword>
<feature type="compositionally biased region" description="Basic and acidic residues" evidence="1">
    <location>
        <begin position="116"/>
        <end position="126"/>
    </location>
</feature>
<feature type="compositionally biased region" description="Basic and acidic residues" evidence="1">
    <location>
        <begin position="94"/>
        <end position="105"/>
    </location>
</feature>
<feature type="domain" description="Wbp11/ELF5/Saf1 N-terminal" evidence="2">
    <location>
        <begin position="4"/>
        <end position="81"/>
    </location>
</feature>
<protein>
    <recommendedName>
        <fullName evidence="2">Wbp11/ELF5/Saf1 N-terminal domain-containing protein</fullName>
    </recommendedName>
</protein>
<feature type="region of interest" description="Disordered" evidence="1">
    <location>
        <begin position="1"/>
        <end position="173"/>
    </location>
</feature>